<dbReference type="Proteomes" id="UP001146793">
    <property type="component" value="Unassembled WGS sequence"/>
</dbReference>
<dbReference type="SUPFAM" id="SSF48452">
    <property type="entry name" value="TPR-like"/>
    <property type="match status" value="1"/>
</dbReference>
<gene>
    <name evidence="1" type="ORF">M0812_09982</name>
</gene>
<name>A0AAV7ZTG7_9EUKA</name>
<protein>
    <submittedName>
        <fullName evidence="1">Uncharacterized protein</fullName>
    </submittedName>
</protein>
<proteinExistence type="predicted"/>
<comment type="caution">
    <text evidence="1">The sequence shown here is derived from an EMBL/GenBank/DDBJ whole genome shotgun (WGS) entry which is preliminary data.</text>
</comment>
<organism evidence="1 2">
    <name type="scientific">Anaeramoeba flamelloides</name>
    <dbReference type="NCBI Taxonomy" id="1746091"/>
    <lineage>
        <taxon>Eukaryota</taxon>
        <taxon>Metamonada</taxon>
        <taxon>Anaeramoebidae</taxon>
        <taxon>Anaeramoeba</taxon>
    </lineage>
</organism>
<dbReference type="AlphaFoldDB" id="A0AAV7ZTG7"/>
<evidence type="ECO:0000313" key="1">
    <source>
        <dbReference type="EMBL" id="KAJ3444131.1"/>
    </source>
</evidence>
<dbReference type="EMBL" id="JANTQA010000023">
    <property type="protein sequence ID" value="KAJ3444131.1"/>
    <property type="molecule type" value="Genomic_DNA"/>
</dbReference>
<dbReference type="InterPro" id="IPR011990">
    <property type="entry name" value="TPR-like_helical_dom_sf"/>
</dbReference>
<reference evidence="1" key="1">
    <citation type="submission" date="2022-08" db="EMBL/GenBank/DDBJ databases">
        <title>Novel sulphate-reducing endosymbionts in the free-living metamonad Anaeramoeba.</title>
        <authorList>
            <person name="Jerlstrom-Hultqvist J."/>
            <person name="Cepicka I."/>
            <person name="Gallot-Lavallee L."/>
            <person name="Salas-Leiva D."/>
            <person name="Curtis B.A."/>
            <person name="Zahonova K."/>
            <person name="Pipaliya S."/>
            <person name="Dacks J."/>
            <person name="Roger A.J."/>
        </authorList>
    </citation>
    <scope>NUCLEOTIDE SEQUENCE</scope>
    <source>
        <strain evidence="1">Busselton2</strain>
    </source>
</reference>
<sequence>MLSQLISNSIKQFSFHSLAPLCTPVKRSFFQSSVNQRNKKPRKSKVPQYDFKQVISEAYKASESSQMFQALLKFKKAFKAATTDEERLETLVQITYHHYSLARKEEKAGIDTEDTDHYGELAVQLAVKLNDLQSIMNISLIRAEALFKLNKNDVSLQVVEKASELLNSQLEQQNGIDLTWFISLSRAYIRLQENEKASKLLDTVFELALKEFDRIKGSWDVQNGIPELDEDVHSQWEIRQVEAILLKIVQMRFDLGLLMNNLDKAAENVDWFLQRIYFKPFFQNLTRMAPTVAKSKNKRVARLLIQFIGQFEKEAGIQRAQMVRQIQISKKILQEIL</sequence>
<accession>A0AAV7ZTG7</accession>
<evidence type="ECO:0000313" key="2">
    <source>
        <dbReference type="Proteomes" id="UP001146793"/>
    </source>
</evidence>